<dbReference type="EMBL" id="ABIB01000010">
    <property type="protein sequence ID" value="EDP95105.1"/>
    <property type="molecule type" value="Genomic_DNA"/>
</dbReference>
<feature type="transmembrane region" description="Helical" evidence="1">
    <location>
        <begin position="92"/>
        <end position="112"/>
    </location>
</feature>
<accession>A9E4K4</accession>
<dbReference type="Proteomes" id="UP000002945">
    <property type="component" value="Unassembled WGS sequence"/>
</dbReference>
<dbReference type="RefSeq" id="WP_007093862.1">
    <property type="nucleotide sequence ID" value="NZ_CP142125.1"/>
</dbReference>
<sequence length="210" mass="25200">MKYFIGIILVLIILLYGYLWKLPLLISIVLLLLYFFILFFWEYAVLRYKISGEFQMRSYRKSLETFGFAIAIIWTLMYVIDLHTKGITNSKLPIVILFWFGSLVNIIMYFMYKKKKPVTVFITGDWLHYNNRWKKKRDLKTLNYIGTSKLATDLILGFTEKSDVIIPMKEYKKEEFRQFLDILIEKSDPKHKVYLIDNLTERFPKQTKEA</sequence>
<proteinExistence type="predicted"/>
<dbReference type="HOGENOM" id="CLU_1308780_0_0_10"/>
<keyword evidence="1" id="KW-0812">Transmembrane</keyword>
<evidence type="ECO:0000313" key="2">
    <source>
        <dbReference type="EMBL" id="EDP95105.1"/>
    </source>
</evidence>
<organism evidence="2 3">
    <name type="scientific">Kordia algicida OT-1</name>
    <dbReference type="NCBI Taxonomy" id="391587"/>
    <lineage>
        <taxon>Bacteria</taxon>
        <taxon>Pseudomonadati</taxon>
        <taxon>Bacteroidota</taxon>
        <taxon>Flavobacteriia</taxon>
        <taxon>Flavobacteriales</taxon>
        <taxon>Flavobacteriaceae</taxon>
        <taxon>Kordia</taxon>
    </lineage>
</organism>
<feature type="transmembrane region" description="Helical" evidence="1">
    <location>
        <begin position="62"/>
        <end position="80"/>
    </location>
</feature>
<feature type="transmembrane region" description="Helical" evidence="1">
    <location>
        <begin position="29"/>
        <end position="50"/>
    </location>
</feature>
<protein>
    <submittedName>
        <fullName evidence="2">Uncharacterized protein</fullName>
    </submittedName>
</protein>
<name>A9E4K4_9FLAO</name>
<reference evidence="2 3" key="1">
    <citation type="journal article" date="2011" name="J. Bacteriol.">
        <title>Genome sequence of the algicidal bacterium Kordia algicida OT-1.</title>
        <authorList>
            <person name="Lee H.S."/>
            <person name="Kang S.G."/>
            <person name="Kwon K.K."/>
            <person name="Lee J.H."/>
            <person name="Kim S.J."/>
        </authorList>
    </citation>
    <scope>NUCLEOTIDE SEQUENCE [LARGE SCALE GENOMIC DNA]</scope>
    <source>
        <strain evidence="2 3">OT-1</strain>
    </source>
</reference>
<dbReference type="STRING" id="391587.KAOT1_06467"/>
<evidence type="ECO:0000313" key="3">
    <source>
        <dbReference type="Proteomes" id="UP000002945"/>
    </source>
</evidence>
<evidence type="ECO:0000256" key="1">
    <source>
        <dbReference type="SAM" id="Phobius"/>
    </source>
</evidence>
<keyword evidence="1" id="KW-0472">Membrane</keyword>
<gene>
    <name evidence="2" type="ORF">KAOT1_06467</name>
</gene>
<keyword evidence="1" id="KW-1133">Transmembrane helix</keyword>
<comment type="caution">
    <text evidence="2">The sequence shown here is derived from an EMBL/GenBank/DDBJ whole genome shotgun (WGS) entry which is preliminary data.</text>
</comment>
<dbReference type="AlphaFoldDB" id="A9E4K4"/>
<keyword evidence="3" id="KW-1185">Reference proteome</keyword>
<dbReference type="OrthoDB" id="1354209at2"/>